<gene>
    <name evidence="2" type="ORF">NPIL_259861</name>
</gene>
<reference evidence="2" key="1">
    <citation type="submission" date="2020-08" db="EMBL/GenBank/DDBJ databases">
        <title>Multicomponent nature underlies the extraordinary mechanical properties of spider dragline silk.</title>
        <authorList>
            <person name="Kono N."/>
            <person name="Nakamura H."/>
            <person name="Mori M."/>
            <person name="Yoshida Y."/>
            <person name="Ohtoshi R."/>
            <person name="Malay A.D."/>
            <person name="Moran D.A.P."/>
            <person name="Tomita M."/>
            <person name="Numata K."/>
            <person name="Arakawa K."/>
        </authorList>
    </citation>
    <scope>NUCLEOTIDE SEQUENCE</scope>
</reference>
<protein>
    <submittedName>
        <fullName evidence="2">Uncharacterized protein</fullName>
    </submittedName>
</protein>
<dbReference type="Proteomes" id="UP000887013">
    <property type="component" value="Unassembled WGS sequence"/>
</dbReference>
<keyword evidence="3" id="KW-1185">Reference proteome</keyword>
<feature type="region of interest" description="Disordered" evidence="1">
    <location>
        <begin position="1"/>
        <end position="35"/>
    </location>
</feature>
<proteinExistence type="predicted"/>
<evidence type="ECO:0000313" key="2">
    <source>
        <dbReference type="EMBL" id="GFU20750.1"/>
    </source>
</evidence>
<feature type="non-terminal residue" evidence="2">
    <location>
        <position position="1"/>
    </location>
</feature>
<accession>A0A8X6QE84</accession>
<comment type="caution">
    <text evidence="2">The sequence shown here is derived from an EMBL/GenBank/DDBJ whole genome shotgun (WGS) entry which is preliminary data.</text>
</comment>
<evidence type="ECO:0000313" key="3">
    <source>
        <dbReference type="Proteomes" id="UP000887013"/>
    </source>
</evidence>
<name>A0A8X6QE84_NEPPI</name>
<dbReference type="EMBL" id="BMAW01127335">
    <property type="protein sequence ID" value="GFU20750.1"/>
    <property type="molecule type" value="Genomic_DNA"/>
</dbReference>
<evidence type="ECO:0000256" key="1">
    <source>
        <dbReference type="SAM" id="MobiDB-lite"/>
    </source>
</evidence>
<organism evidence="2 3">
    <name type="scientific">Nephila pilipes</name>
    <name type="common">Giant wood spider</name>
    <name type="synonym">Nephila maculata</name>
    <dbReference type="NCBI Taxonomy" id="299642"/>
    <lineage>
        <taxon>Eukaryota</taxon>
        <taxon>Metazoa</taxon>
        <taxon>Ecdysozoa</taxon>
        <taxon>Arthropoda</taxon>
        <taxon>Chelicerata</taxon>
        <taxon>Arachnida</taxon>
        <taxon>Araneae</taxon>
        <taxon>Araneomorphae</taxon>
        <taxon>Entelegynae</taxon>
        <taxon>Araneoidea</taxon>
        <taxon>Nephilidae</taxon>
        <taxon>Nephila</taxon>
    </lineage>
</organism>
<feature type="compositionally biased region" description="Basic residues" evidence="1">
    <location>
        <begin position="11"/>
        <end position="30"/>
    </location>
</feature>
<feature type="non-terminal residue" evidence="2">
    <location>
        <position position="58"/>
    </location>
</feature>
<feature type="compositionally biased region" description="Basic and acidic residues" evidence="1">
    <location>
        <begin position="1"/>
        <end position="10"/>
    </location>
</feature>
<dbReference type="AlphaFoldDB" id="A0A8X6QE84"/>
<sequence length="58" mass="7200">NLRKEKENKRKQNSKARPKERKQKRRRRNILKTEKFDENNSFEEISKFSYTEDSVEIN</sequence>